<keyword evidence="1" id="KW-0812">Transmembrane</keyword>
<keyword evidence="1" id="KW-0472">Membrane</keyword>
<gene>
    <name evidence="2" type="ORF">IAC54_07370</name>
</gene>
<feature type="transmembrane region" description="Helical" evidence="1">
    <location>
        <begin position="89"/>
        <end position="106"/>
    </location>
</feature>
<proteinExistence type="predicted"/>
<evidence type="ECO:0000313" key="3">
    <source>
        <dbReference type="Proteomes" id="UP000823636"/>
    </source>
</evidence>
<keyword evidence="1" id="KW-1133">Transmembrane helix</keyword>
<feature type="transmembrane region" description="Helical" evidence="1">
    <location>
        <begin position="12"/>
        <end position="30"/>
    </location>
</feature>
<sequence length="153" mass="17618">NLKPFFHELPVWRASARAISCAALVILILMRKNRFSFFAFRAGVTGVLMGWAVLFGMVSDISTYLIALAGFMLWYYGKNSATAADRVVLWCNFFILSVIPIDILFSNTVQDFLFYTVTLNVWIFAVTWLWMLAYSFFGSKRDLFSQHSYHLPL</sequence>
<organism evidence="2 3">
    <name type="scientific">Candidatus Caccoplasma merdipullorum</name>
    <dbReference type="NCBI Taxonomy" id="2840718"/>
    <lineage>
        <taxon>Bacteria</taxon>
        <taxon>Pseudomonadati</taxon>
        <taxon>Bacteroidota</taxon>
        <taxon>Bacteroidia</taxon>
        <taxon>Bacteroidales</taxon>
        <taxon>Bacteroidaceae</taxon>
        <taxon>Bacteroidaceae incertae sedis</taxon>
        <taxon>Candidatus Caccoplasma</taxon>
    </lineage>
</organism>
<accession>A0A9D9H842</accession>
<evidence type="ECO:0000256" key="1">
    <source>
        <dbReference type="SAM" id="Phobius"/>
    </source>
</evidence>
<evidence type="ECO:0000313" key="2">
    <source>
        <dbReference type="EMBL" id="MBO8438697.1"/>
    </source>
</evidence>
<dbReference type="EMBL" id="JADIMW010000077">
    <property type="protein sequence ID" value="MBO8438697.1"/>
    <property type="molecule type" value="Genomic_DNA"/>
</dbReference>
<dbReference type="Proteomes" id="UP000823636">
    <property type="component" value="Unassembled WGS sequence"/>
</dbReference>
<reference evidence="2" key="1">
    <citation type="submission" date="2020-10" db="EMBL/GenBank/DDBJ databases">
        <authorList>
            <person name="Gilroy R."/>
        </authorList>
    </citation>
    <scope>NUCLEOTIDE SEQUENCE</scope>
    <source>
        <strain evidence="2">G3-4614</strain>
    </source>
</reference>
<dbReference type="AlphaFoldDB" id="A0A9D9H842"/>
<reference evidence="2" key="2">
    <citation type="journal article" date="2021" name="PeerJ">
        <title>Extensive microbial diversity within the chicken gut microbiome revealed by metagenomics and culture.</title>
        <authorList>
            <person name="Gilroy R."/>
            <person name="Ravi A."/>
            <person name="Getino M."/>
            <person name="Pursley I."/>
            <person name="Horton D.L."/>
            <person name="Alikhan N.F."/>
            <person name="Baker D."/>
            <person name="Gharbi K."/>
            <person name="Hall N."/>
            <person name="Watson M."/>
            <person name="Adriaenssens E.M."/>
            <person name="Foster-Nyarko E."/>
            <person name="Jarju S."/>
            <person name="Secka A."/>
            <person name="Antonio M."/>
            <person name="Oren A."/>
            <person name="Chaudhuri R.R."/>
            <person name="La Ragione R."/>
            <person name="Hildebrand F."/>
            <person name="Pallen M.J."/>
        </authorList>
    </citation>
    <scope>NUCLEOTIDE SEQUENCE</scope>
    <source>
        <strain evidence="2">G3-4614</strain>
    </source>
</reference>
<comment type="caution">
    <text evidence="2">The sequence shown here is derived from an EMBL/GenBank/DDBJ whole genome shotgun (WGS) entry which is preliminary data.</text>
</comment>
<protein>
    <submittedName>
        <fullName evidence="2">Uncharacterized protein</fullName>
    </submittedName>
</protein>
<name>A0A9D9H842_9BACT</name>
<feature type="transmembrane region" description="Helical" evidence="1">
    <location>
        <begin position="61"/>
        <end position="77"/>
    </location>
</feature>
<feature type="non-terminal residue" evidence="2">
    <location>
        <position position="1"/>
    </location>
</feature>
<feature type="transmembrane region" description="Helical" evidence="1">
    <location>
        <begin position="112"/>
        <end position="137"/>
    </location>
</feature>